<gene>
    <name evidence="2" type="ORF">SETIT_9G465300v2</name>
</gene>
<sequence length="181" mass="20768">MGLEDKEATDWSRLALAVNRRGRPCRHRRIAEREKDGCPSEDRRDGGRRCGAGRHDAFKRLEPSAKHTQLQIQSQAGNLGQRRAAACCLRPQAAAFNWRSHLRLAWTPPWTKMRGRQGLAIRKEYSSCPHHHGRSPLIFDLSDLRWKWVGSGRKATKPSGGRFRNKTSRWAEAFSIQSNFR</sequence>
<reference evidence="2" key="1">
    <citation type="journal article" date="2012" name="Nat. Biotechnol.">
        <title>Reference genome sequence of the model plant Setaria.</title>
        <authorList>
            <person name="Bennetzen J.L."/>
            <person name="Schmutz J."/>
            <person name="Wang H."/>
            <person name="Percifield R."/>
            <person name="Hawkins J."/>
            <person name="Pontaroli A.C."/>
            <person name="Estep M."/>
            <person name="Feng L."/>
            <person name="Vaughn J.N."/>
            <person name="Grimwood J."/>
            <person name="Jenkins J."/>
            <person name="Barry K."/>
            <person name="Lindquist E."/>
            <person name="Hellsten U."/>
            <person name="Deshpande S."/>
            <person name="Wang X."/>
            <person name="Wu X."/>
            <person name="Mitros T."/>
            <person name="Triplett J."/>
            <person name="Yang X."/>
            <person name="Ye C.Y."/>
            <person name="Mauro-Herrera M."/>
            <person name="Wang L."/>
            <person name="Li P."/>
            <person name="Sharma M."/>
            <person name="Sharma R."/>
            <person name="Ronald P.C."/>
            <person name="Panaud O."/>
            <person name="Kellogg E.A."/>
            <person name="Brutnell T.P."/>
            <person name="Doust A.N."/>
            <person name="Tuskan G.A."/>
            <person name="Rokhsar D."/>
            <person name="Devos K.M."/>
        </authorList>
    </citation>
    <scope>NUCLEOTIDE SEQUENCE [LARGE SCALE GENOMIC DNA]</scope>
    <source>
        <strain evidence="2">Yugu1</strain>
    </source>
</reference>
<dbReference type="AlphaFoldDB" id="A0A368ST05"/>
<organism evidence="2">
    <name type="scientific">Setaria italica</name>
    <name type="common">Foxtail millet</name>
    <name type="synonym">Panicum italicum</name>
    <dbReference type="NCBI Taxonomy" id="4555"/>
    <lineage>
        <taxon>Eukaryota</taxon>
        <taxon>Viridiplantae</taxon>
        <taxon>Streptophyta</taxon>
        <taxon>Embryophyta</taxon>
        <taxon>Tracheophyta</taxon>
        <taxon>Spermatophyta</taxon>
        <taxon>Magnoliopsida</taxon>
        <taxon>Liliopsida</taxon>
        <taxon>Poales</taxon>
        <taxon>Poaceae</taxon>
        <taxon>PACMAD clade</taxon>
        <taxon>Panicoideae</taxon>
        <taxon>Panicodae</taxon>
        <taxon>Paniceae</taxon>
        <taxon>Cenchrinae</taxon>
        <taxon>Setaria</taxon>
    </lineage>
</organism>
<dbReference type="EMBL" id="CM003536">
    <property type="protein sequence ID" value="RCV45571.1"/>
    <property type="molecule type" value="Genomic_DNA"/>
</dbReference>
<evidence type="ECO:0000313" key="2">
    <source>
        <dbReference type="EMBL" id="RCV45571.1"/>
    </source>
</evidence>
<feature type="region of interest" description="Disordered" evidence="1">
    <location>
        <begin position="33"/>
        <end position="53"/>
    </location>
</feature>
<protein>
    <submittedName>
        <fullName evidence="2">Uncharacterized protein</fullName>
    </submittedName>
</protein>
<proteinExistence type="predicted"/>
<evidence type="ECO:0000256" key="1">
    <source>
        <dbReference type="SAM" id="MobiDB-lite"/>
    </source>
</evidence>
<dbReference type="EMBL" id="CM003536">
    <property type="protein sequence ID" value="RCV45572.1"/>
    <property type="molecule type" value="Genomic_DNA"/>
</dbReference>
<name>A0A368ST05_SETIT</name>
<accession>A0A368ST05</accession>
<reference evidence="2" key="2">
    <citation type="submission" date="2015-07" db="EMBL/GenBank/DDBJ databases">
        <authorList>
            <person name="Noorani M."/>
        </authorList>
    </citation>
    <scope>NUCLEOTIDE SEQUENCE</scope>
    <source>
        <strain evidence="2">Yugu1</strain>
    </source>
</reference>